<organism evidence="2">
    <name type="scientific">Thermorudis peleae</name>
    <dbReference type="NCBI Taxonomy" id="1382356"/>
    <lineage>
        <taxon>Bacteria</taxon>
        <taxon>Pseudomonadati</taxon>
        <taxon>Thermomicrobiota</taxon>
        <taxon>Thermomicrobia</taxon>
        <taxon>Thermomicrobia incertae sedis</taxon>
        <taxon>Thermorudis</taxon>
    </lineage>
</organism>
<keyword evidence="1" id="KW-1133">Transmembrane helix</keyword>
<keyword evidence="1" id="KW-0472">Membrane</keyword>
<comment type="caution">
    <text evidence="2">The sequence shown here is derived from an EMBL/GenBank/DDBJ whole genome shotgun (WGS) entry which is preliminary data.</text>
</comment>
<evidence type="ECO:0000256" key="1">
    <source>
        <dbReference type="SAM" id="Phobius"/>
    </source>
</evidence>
<proteinExistence type="predicted"/>
<evidence type="ECO:0000313" key="2">
    <source>
        <dbReference type="EMBL" id="HEG92441.1"/>
    </source>
</evidence>
<feature type="transmembrane region" description="Helical" evidence="1">
    <location>
        <begin position="6"/>
        <end position="24"/>
    </location>
</feature>
<keyword evidence="1" id="KW-0812">Transmembrane</keyword>
<name>A0A831X262_9BACT</name>
<reference evidence="2" key="1">
    <citation type="journal article" date="2020" name="mSystems">
        <title>Genome- and Community-Level Interaction Insights into Carbon Utilization and Element Cycling Functions of Hydrothermarchaeota in Hydrothermal Sediment.</title>
        <authorList>
            <person name="Zhou Z."/>
            <person name="Liu Y."/>
            <person name="Xu W."/>
            <person name="Pan J."/>
            <person name="Luo Z.H."/>
            <person name="Li M."/>
        </authorList>
    </citation>
    <scope>NUCLEOTIDE SEQUENCE [LARGE SCALE GENOMIC DNA]</scope>
    <source>
        <strain evidence="2">SpSt-210</strain>
    </source>
</reference>
<gene>
    <name evidence="2" type="ORF">ENP34_13550</name>
</gene>
<dbReference type="EMBL" id="DSIY01000314">
    <property type="protein sequence ID" value="HEG92441.1"/>
    <property type="molecule type" value="Genomic_DNA"/>
</dbReference>
<dbReference type="AlphaFoldDB" id="A0A831X262"/>
<feature type="transmembrane region" description="Helical" evidence="1">
    <location>
        <begin position="36"/>
        <end position="62"/>
    </location>
</feature>
<protein>
    <submittedName>
        <fullName evidence="2">Uncharacterized protein</fullName>
    </submittedName>
</protein>
<sequence>MLVLIYATYVMVSLEMLRLAYWWTNPFVQRDGIIAFLSAVSSFLFGKIIAAGLVLAVITTIFSEYILGSRFPVSASTAHYPPLEFRDHLYRSRKWVEQLLDARYGRPDVIALLLVETYFRPTWVRKLEYALMPILRRVAADRYSRLTVGMAQLQLRHWQRFARNLSPRDFEDPITNYEACRTYLAWHGVELETEPTELTSRYTGSFETFYTRLFQAAKEWVVEVAEEAEKTRLRRSSSFTG</sequence>
<accession>A0A831X262</accession>